<sequence length="209" mass="24140">MQLYHSKLETIGDRRMISLMLESTSATKYQTNIVRLPHGWALPKERTVTRLNPAQPRYLTKKFFDGLKNKMRWKPEEVATEMQQKKGLNGKFYFTSKEFLKAGQIRSFFYRMKQLQDKQQSAGKPMSDIPLSPPSIIEIDEEDDEEFDDEQVFVEVGQRADLRDAMGLPPSRASRQPPARDHTIPPDKRLAESTPDVSAKQHSSKKTKQ</sequence>
<gene>
    <name evidence="2" type="ORF">GPM918_LOCUS30316</name>
    <name evidence="3" type="ORF">SRO942_LOCUS30929</name>
</gene>
<dbReference type="EMBL" id="CAJNOQ010014280">
    <property type="protein sequence ID" value="CAF1338605.1"/>
    <property type="molecule type" value="Genomic_DNA"/>
</dbReference>
<dbReference type="Proteomes" id="UP000681722">
    <property type="component" value="Unassembled WGS sequence"/>
</dbReference>
<proteinExistence type="predicted"/>
<evidence type="ECO:0000313" key="3">
    <source>
        <dbReference type="EMBL" id="CAF4197764.1"/>
    </source>
</evidence>
<name>A0A815GGQ4_9BILA</name>
<reference evidence="2" key="1">
    <citation type="submission" date="2021-02" db="EMBL/GenBank/DDBJ databases">
        <authorList>
            <person name="Nowell W R."/>
        </authorList>
    </citation>
    <scope>NUCLEOTIDE SEQUENCE</scope>
</reference>
<comment type="caution">
    <text evidence="2">The sequence shown here is derived from an EMBL/GenBank/DDBJ whole genome shotgun (WGS) entry which is preliminary data.</text>
</comment>
<feature type="region of interest" description="Disordered" evidence="1">
    <location>
        <begin position="143"/>
        <end position="209"/>
    </location>
</feature>
<organism evidence="2 4">
    <name type="scientific">Didymodactylos carnosus</name>
    <dbReference type="NCBI Taxonomy" id="1234261"/>
    <lineage>
        <taxon>Eukaryota</taxon>
        <taxon>Metazoa</taxon>
        <taxon>Spiralia</taxon>
        <taxon>Gnathifera</taxon>
        <taxon>Rotifera</taxon>
        <taxon>Eurotatoria</taxon>
        <taxon>Bdelloidea</taxon>
        <taxon>Philodinida</taxon>
        <taxon>Philodinidae</taxon>
        <taxon>Didymodactylos</taxon>
    </lineage>
</organism>
<evidence type="ECO:0000256" key="1">
    <source>
        <dbReference type="SAM" id="MobiDB-lite"/>
    </source>
</evidence>
<protein>
    <submittedName>
        <fullName evidence="2">Uncharacterized protein</fullName>
    </submittedName>
</protein>
<dbReference type="EMBL" id="CAJOBC010057410">
    <property type="protein sequence ID" value="CAF4197764.1"/>
    <property type="molecule type" value="Genomic_DNA"/>
</dbReference>
<feature type="compositionally biased region" description="Basic and acidic residues" evidence="1">
    <location>
        <begin position="178"/>
        <end position="191"/>
    </location>
</feature>
<feature type="compositionally biased region" description="Acidic residues" evidence="1">
    <location>
        <begin position="143"/>
        <end position="152"/>
    </location>
</feature>
<evidence type="ECO:0000313" key="2">
    <source>
        <dbReference type="EMBL" id="CAF1338605.1"/>
    </source>
</evidence>
<accession>A0A815GGQ4</accession>
<evidence type="ECO:0000313" key="4">
    <source>
        <dbReference type="Proteomes" id="UP000663829"/>
    </source>
</evidence>
<dbReference type="AlphaFoldDB" id="A0A815GGQ4"/>
<dbReference type="Proteomes" id="UP000663829">
    <property type="component" value="Unassembled WGS sequence"/>
</dbReference>
<keyword evidence="4" id="KW-1185">Reference proteome</keyword>